<reference evidence="1" key="1">
    <citation type="submission" date="2018-02" db="EMBL/GenBank/DDBJ databases">
        <title>Rhizophora mucronata_Transcriptome.</title>
        <authorList>
            <person name="Meera S.P."/>
            <person name="Sreeshan A."/>
            <person name="Augustine A."/>
        </authorList>
    </citation>
    <scope>NUCLEOTIDE SEQUENCE</scope>
    <source>
        <tissue evidence="1">Leaf</tissue>
    </source>
</reference>
<organism evidence="1">
    <name type="scientific">Rhizophora mucronata</name>
    <name type="common">Asiatic mangrove</name>
    <dbReference type="NCBI Taxonomy" id="61149"/>
    <lineage>
        <taxon>Eukaryota</taxon>
        <taxon>Viridiplantae</taxon>
        <taxon>Streptophyta</taxon>
        <taxon>Embryophyta</taxon>
        <taxon>Tracheophyta</taxon>
        <taxon>Spermatophyta</taxon>
        <taxon>Magnoliopsida</taxon>
        <taxon>eudicotyledons</taxon>
        <taxon>Gunneridae</taxon>
        <taxon>Pentapetalae</taxon>
        <taxon>rosids</taxon>
        <taxon>fabids</taxon>
        <taxon>Malpighiales</taxon>
        <taxon>Rhizophoraceae</taxon>
        <taxon>Rhizophora</taxon>
    </lineage>
</organism>
<sequence>MLRPRNLVSLNSMN</sequence>
<protein>
    <submittedName>
        <fullName evidence="1">Uncharacterized protein</fullName>
    </submittedName>
</protein>
<dbReference type="EMBL" id="GGEC01059206">
    <property type="protein sequence ID" value="MBX39690.1"/>
    <property type="molecule type" value="Transcribed_RNA"/>
</dbReference>
<accession>A0A2P2NB97</accession>
<proteinExistence type="predicted"/>
<name>A0A2P2NB97_RHIMU</name>
<evidence type="ECO:0000313" key="1">
    <source>
        <dbReference type="EMBL" id="MBX39690.1"/>
    </source>
</evidence>